<dbReference type="InterPro" id="IPR018097">
    <property type="entry name" value="EGF_Ca-bd_CS"/>
</dbReference>
<dbReference type="PROSITE" id="PS50026">
    <property type="entry name" value="EGF_3"/>
    <property type="match status" value="4"/>
</dbReference>
<name>A0AAV4C7J5_9GAST</name>
<feature type="domain" description="EGF-like" evidence="6">
    <location>
        <begin position="57"/>
        <end position="96"/>
    </location>
</feature>
<dbReference type="PANTHER" id="PTHR24039:SF58">
    <property type="entry name" value="EGF-LIKE DOMAIN-CONTAINING PROTEIN"/>
    <property type="match status" value="1"/>
</dbReference>
<keyword evidence="8" id="KW-1185">Reference proteome</keyword>
<evidence type="ECO:0000256" key="3">
    <source>
        <dbReference type="ARBA" id="ARBA00022737"/>
    </source>
</evidence>
<dbReference type="PROSITE" id="PS01186">
    <property type="entry name" value="EGF_2"/>
    <property type="match status" value="2"/>
</dbReference>
<comment type="caution">
    <text evidence="7">The sequence shown here is derived from an EMBL/GenBank/DDBJ whole genome shotgun (WGS) entry which is preliminary data.</text>
</comment>
<evidence type="ECO:0000256" key="4">
    <source>
        <dbReference type="ARBA" id="ARBA00023157"/>
    </source>
</evidence>
<dbReference type="EMBL" id="BLXT01005873">
    <property type="protein sequence ID" value="GFO26968.1"/>
    <property type="molecule type" value="Genomic_DNA"/>
</dbReference>
<feature type="domain" description="EGF-like" evidence="6">
    <location>
        <begin position="145"/>
        <end position="186"/>
    </location>
</feature>
<dbReference type="SUPFAM" id="SSF57184">
    <property type="entry name" value="Growth factor receptor domain"/>
    <property type="match status" value="1"/>
</dbReference>
<dbReference type="AlphaFoldDB" id="A0AAV4C7J5"/>
<dbReference type="InterPro" id="IPR000152">
    <property type="entry name" value="EGF-type_Asp/Asn_hydroxyl_site"/>
</dbReference>
<dbReference type="SMART" id="SM00179">
    <property type="entry name" value="EGF_CA"/>
    <property type="match status" value="3"/>
</dbReference>
<reference evidence="7 8" key="1">
    <citation type="journal article" date="2021" name="Elife">
        <title>Chloroplast acquisition without the gene transfer in kleptoplastic sea slugs, Plakobranchus ocellatus.</title>
        <authorList>
            <person name="Maeda T."/>
            <person name="Takahashi S."/>
            <person name="Yoshida T."/>
            <person name="Shimamura S."/>
            <person name="Takaki Y."/>
            <person name="Nagai Y."/>
            <person name="Toyoda A."/>
            <person name="Suzuki Y."/>
            <person name="Arimoto A."/>
            <person name="Ishii H."/>
            <person name="Satoh N."/>
            <person name="Nishiyama T."/>
            <person name="Hasebe M."/>
            <person name="Maruyama T."/>
            <person name="Minagawa J."/>
            <person name="Obokata J."/>
            <person name="Shigenobu S."/>
        </authorList>
    </citation>
    <scope>NUCLEOTIDE SEQUENCE [LARGE SCALE GENOMIC DNA]</scope>
</reference>
<dbReference type="PROSITE" id="PS01187">
    <property type="entry name" value="EGF_CA"/>
    <property type="match status" value="1"/>
</dbReference>
<dbReference type="InterPro" id="IPR000742">
    <property type="entry name" value="EGF"/>
</dbReference>
<dbReference type="InterPro" id="IPR001881">
    <property type="entry name" value="EGF-like_Ca-bd_dom"/>
</dbReference>
<keyword evidence="1 5" id="KW-0245">EGF-like domain</keyword>
<dbReference type="InterPro" id="IPR009030">
    <property type="entry name" value="Growth_fac_rcpt_cys_sf"/>
</dbReference>
<feature type="domain" description="EGF-like" evidence="6">
    <location>
        <begin position="187"/>
        <end position="226"/>
    </location>
</feature>
<gene>
    <name evidence="7" type="ORF">PoB_005347300</name>
</gene>
<dbReference type="SUPFAM" id="SSF57196">
    <property type="entry name" value="EGF/Laminin"/>
    <property type="match status" value="1"/>
</dbReference>
<evidence type="ECO:0000256" key="2">
    <source>
        <dbReference type="ARBA" id="ARBA00022729"/>
    </source>
</evidence>
<dbReference type="PANTHER" id="PTHR24039">
    <property type="entry name" value="FIBRILLIN-RELATED"/>
    <property type="match status" value="1"/>
</dbReference>
<dbReference type="CDD" id="cd00054">
    <property type="entry name" value="EGF_CA"/>
    <property type="match status" value="3"/>
</dbReference>
<dbReference type="InterPro" id="IPR049883">
    <property type="entry name" value="NOTCH1_EGF-like"/>
</dbReference>
<dbReference type="GO" id="GO:0005509">
    <property type="term" value="F:calcium ion binding"/>
    <property type="evidence" value="ECO:0007669"/>
    <property type="project" value="InterPro"/>
</dbReference>
<evidence type="ECO:0000259" key="6">
    <source>
        <dbReference type="PROSITE" id="PS50026"/>
    </source>
</evidence>
<evidence type="ECO:0000313" key="8">
    <source>
        <dbReference type="Proteomes" id="UP000735302"/>
    </source>
</evidence>
<keyword evidence="2" id="KW-0732">Signal</keyword>
<feature type="domain" description="EGF-like" evidence="6">
    <location>
        <begin position="101"/>
        <end position="140"/>
    </location>
</feature>
<keyword evidence="3" id="KW-0677">Repeat</keyword>
<sequence length="227" mass="24892">MDRKKSNELVLKEANLERSLIKTIRQRQLQILGHICRRKGLEHLAVTGKIEGKRIRDIDECRGSQFYSCPENSTCVNTQGNYTCDCLLGYAKDSQNVVCIDIDECRGSQFYSCPENSMCVNTQGNYTCDCVLGYAKDSQNVVCIDVDECTDPASFSCPANSTCANHEGGYTCDCEAGYVKQNNLCVDLVLCEGQTCPAYSTCAVDGDGTSSCVCQNGYTLQNDTCEG</sequence>
<dbReference type="Proteomes" id="UP000735302">
    <property type="component" value="Unassembled WGS sequence"/>
</dbReference>
<evidence type="ECO:0000256" key="5">
    <source>
        <dbReference type="PROSITE-ProRule" id="PRU00076"/>
    </source>
</evidence>
<evidence type="ECO:0000256" key="1">
    <source>
        <dbReference type="ARBA" id="ARBA00022536"/>
    </source>
</evidence>
<comment type="caution">
    <text evidence="5">Lacks conserved residue(s) required for the propagation of feature annotation.</text>
</comment>
<proteinExistence type="predicted"/>
<dbReference type="FunFam" id="2.10.25.10:FF:000038">
    <property type="entry name" value="Fibrillin 2"/>
    <property type="match status" value="3"/>
</dbReference>
<dbReference type="Pfam" id="PF07645">
    <property type="entry name" value="EGF_CA"/>
    <property type="match status" value="3"/>
</dbReference>
<dbReference type="SMART" id="SM00181">
    <property type="entry name" value="EGF"/>
    <property type="match status" value="4"/>
</dbReference>
<dbReference type="Gene3D" id="2.10.25.10">
    <property type="entry name" value="Laminin"/>
    <property type="match status" value="3"/>
</dbReference>
<organism evidence="7 8">
    <name type="scientific">Plakobranchus ocellatus</name>
    <dbReference type="NCBI Taxonomy" id="259542"/>
    <lineage>
        <taxon>Eukaryota</taxon>
        <taxon>Metazoa</taxon>
        <taxon>Spiralia</taxon>
        <taxon>Lophotrochozoa</taxon>
        <taxon>Mollusca</taxon>
        <taxon>Gastropoda</taxon>
        <taxon>Heterobranchia</taxon>
        <taxon>Euthyneura</taxon>
        <taxon>Panpulmonata</taxon>
        <taxon>Sacoglossa</taxon>
        <taxon>Placobranchoidea</taxon>
        <taxon>Plakobranchidae</taxon>
        <taxon>Plakobranchus</taxon>
    </lineage>
</organism>
<protein>
    <submittedName>
        <fullName evidence="7">Fibrillin-1-like</fullName>
    </submittedName>
</protein>
<keyword evidence="4" id="KW-1015">Disulfide bond</keyword>
<dbReference type="PROSITE" id="PS00010">
    <property type="entry name" value="ASX_HYDROXYL"/>
    <property type="match status" value="3"/>
</dbReference>
<accession>A0AAV4C7J5</accession>
<evidence type="ECO:0000313" key="7">
    <source>
        <dbReference type="EMBL" id="GFO26968.1"/>
    </source>
</evidence>